<dbReference type="KEGG" id="gso:PH603_12880"/>
<dbReference type="InterPro" id="IPR036259">
    <property type="entry name" value="MFS_trans_sf"/>
</dbReference>
<evidence type="ECO:0000313" key="8">
    <source>
        <dbReference type="Proteomes" id="UP001217500"/>
    </source>
</evidence>
<accession>A0AAE9XU10</accession>
<evidence type="ECO:0000256" key="4">
    <source>
        <dbReference type="ARBA" id="ARBA00023136"/>
    </source>
</evidence>
<feature type="domain" description="Major facilitator superfamily (MFS) profile" evidence="6">
    <location>
        <begin position="23"/>
        <end position="436"/>
    </location>
</feature>
<dbReference type="InterPro" id="IPR020846">
    <property type="entry name" value="MFS_dom"/>
</dbReference>
<name>A0AAE9XU10_9PROT</name>
<sequence>MSFDEDPRSVLARSPMKGMQIAVVVLCVLLTALDGFDVLSISFASPGIAAEWGIDRAALGLVLSMELFGMSVGSITLGHFADRIGRRPTILICLVIMTVGMGAAIFTTSILMLSIVRLITGIGIGGMLASTNAMAAEFANDRWRSFAVTAMAAGYPIGAIIGGALASMLLVDGNWRDVFVLGTIMTALMLPLTWFLLPESIDFLMQKKQQERPIARINAVLKRLGHATVTRLAPPQATENQRGGLTALFSGAFARPTILLTLAYFTHIMTFYFILKWIPKIVVDMGYAPSEAGAVLVAANIGGLAGAFLLGISSLQISTRLLVIGAMAASVLAVVYFGQGQNELAGLSFVAAVVGFCTNAGVVGLYALIAQAYPASLRAGGTGLIIGIGRGGAALGPVIAGLLFTLGYGLGGVSLAMAAGSLIAAAAIFALRPTRQSTNP</sequence>
<keyword evidence="3 5" id="KW-1133">Transmembrane helix</keyword>
<dbReference type="RefSeq" id="WP_289502945.1">
    <property type="nucleotide sequence ID" value="NZ_CP116805.1"/>
</dbReference>
<dbReference type="EMBL" id="CP116805">
    <property type="protein sequence ID" value="WCL53433.1"/>
    <property type="molecule type" value="Genomic_DNA"/>
</dbReference>
<comment type="subcellular location">
    <subcellularLocation>
        <location evidence="1">Membrane</location>
        <topology evidence="1">Multi-pass membrane protein</topology>
    </subcellularLocation>
</comment>
<evidence type="ECO:0000259" key="6">
    <source>
        <dbReference type="PROSITE" id="PS50850"/>
    </source>
</evidence>
<feature type="transmembrane region" description="Helical" evidence="5">
    <location>
        <begin position="57"/>
        <end position="78"/>
    </location>
</feature>
<dbReference type="GO" id="GO:0046943">
    <property type="term" value="F:carboxylic acid transmembrane transporter activity"/>
    <property type="evidence" value="ECO:0007669"/>
    <property type="project" value="TreeGrafter"/>
</dbReference>
<organism evidence="7 8">
    <name type="scientific">Gimibacter soli</name>
    <dbReference type="NCBI Taxonomy" id="3024400"/>
    <lineage>
        <taxon>Bacteria</taxon>
        <taxon>Pseudomonadati</taxon>
        <taxon>Pseudomonadota</taxon>
        <taxon>Alphaproteobacteria</taxon>
        <taxon>Kordiimonadales</taxon>
        <taxon>Temperatibacteraceae</taxon>
        <taxon>Gimibacter</taxon>
    </lineage>
</organism>
<dbReference type="AlphaFoldDB" id="A0AAE9XU10"/>
<feature type="transmembrane region" description="Helical" evidence="5">
    <location>
        <begin position="252"/>
        <end position="274"/>
    </location>
</feature>
<dbReference type="PANTHER" id="PTHR23508">
    <property type="entry name" value="CARBOXYLIC ACID TRANSPORTER PROTEIN HOMOLOG"/>
    <property type="match status" value="1"/>
</dbReference>
<feature type="transmembrane region" description="Helical" evidence="5">
    <location>
        <begin position="410"/>
        <end position="431"/>
    </location>
</feature>
<keyword evidence="8" id="KW-1185">Reference proteome</keyword>
<evidence type="ECO:0000256" key="3">
    <source>
        <dbReference type="ARBA" id="ARBA00022989"/>
    </source>
</evidence>
<feature type="transmembrane region" description="Helical" evidence="5">
    <location>
        <begin position="178"/>
        <end position="197"/>
    </location>
</feature>
<proteinExistence type="predicted"/>
<keyword evidence="4 5" id="KW-0472">Membrane</keyword>
<reference evidence="7" key="1">
    <citation type="submission" date="2023-01" db="EMBL/GenBank/DDBJ databases">
        <title>The genome sequence of Kordiimonadaceae bacterium 6D33.</title>
        <authorList>
            <person name="Liu Y."/>
        </authorList>
    </citation>
    <scope>NUCLEOTIDE SEQUENCE</scope>
    <source>
        <strain evidence="7">6D33</strain>
    </source>
</reference>
<evidence type="ECO:0000313" key="7">
    <source>
        <dbReference type="EMBL" id="WCL53433.1"/>
    </source>
</evidence>
<dbReference type="InterPro" id="IPR011701">
    <property type="entry name" value="MFS"/>
</dbReference>
<dbReference type="GO" id="GO:0005886">
    <property type="term" value="C:plasma membrane"/>
    <property type="evidence" value="ECO:0007669"/>
    <property type="project" value="TreeGrafter"/>
</dbReference>
<evidence type="ECO:0000256" key="1">
    <source>
        <dbReference type="ARBA" id="ARBA00004141"/>
    </source>
</evidence>
<feature type="transmembrane region" description="Helical" evidence="5">
    <location>
        <begin position="146"/>
        <end position="166"/>
    </location>
</feature>
<gene>
    <name evidence="7" type="ORF">PH603_12880</name>
</gene>
<feature type="transmembrane region" description="Helical" evidence="5">
    <location>
        <begin position="21"/>
        <end position="45"/>
    </location>
</feature>
<feature type="transmembrane region" description="Helical" evidence="5">
    <location>
        <begin position="381"/>
        <end position="404"/>
    </location>
</feature>
<keyword evidence="2 5" id="KW-0812">Transmembrane</keyword>
<evidence type="ECO:0000256" key="2">
    <source>
        <dbReference type="ARBA" id="ARBA00022692"/>
    </source>
</evidence>
<feature type="transmembrane region" description="Helical" evidence="5">
    <location>
        <begin position="344"/>
        <end position="369"/>
    </location>
</feature>
<dbReference type="SUPFAM" id="SSF103473">
    <property type="entry name" value="MFS general substrate transporter"/>
    <property type="match status" value="1"/>
</dbReference>
<feature type="transmembrane region" description="Helical" evidence="5">
    <location>
        <begin position="294"/>
        <end position="312"/>
    </location>
</feature>
<protein>
    <submittedName>
        <fullName evidence="7">MFS transporter</fullName>
    </submittedName>
</protein>
<dbReference type="PROSITE" id="PS50850">
    <property type="entry name" value="MFS"/>
    <property type="match status" value="1"/>
</dbReference>
<dbReference type="Pfam" id="PF07690">
    <property type="entry name" value="MFS_1"/>
    <property type="match status" value="1"/>
</dbReference>
<dbReference type="Proteomes" id="UP001217500">
    <property type="component" value="Chromosome"/>
</dbReference>
<feature type="transmembrane region" description="Helical" evidence="5">
    <location>
        <begin position="118"/>
        <end position="139"/>
    </location>
</feature>
<evidence type="ECO:0000256" key="5">
    <source>
        <dbReference type="SAM" id="Phobius"/>
    </source>
</evidence>
<dbReference type="Gene3D" id="1.20.1250.20">
    <property type="entry name" value="MFS general substrate transporter like domains"/>
    <property type="match status" value="1"/>
</dbReference>
<feature type="transmembrane region" description="Helical" evidence="5">
    <location>
        <begin position="319"/>
        <end position="338"/>
    </location>
</feature>
<feature type="transmembrane region" description="Helical" evidence="5">
    <location>
        <begin position="90"/>
        <end position="112"/>
    </location>
</feature>
<dbReference type="PANTHER" id="PTHR23508:SF10">
    <property type="entry name" value="CARBOXYLIC ACID TRANSPORTER PROTEIN HOMOLOG"/>
    <property type="match status" value="1"/>
</dbReference>